<keyword evidence="3" id="KW-1185">Reference proteome</keyword>
<accession>A0ABP0ZQM1</accession>
<sequence length="1054" mass="114441">MRAIIKSHRKNDTPTTTPATTAGANTTTGAGSTAAGTITTAAAPGTSCNRTTIRDFDSDRFPGGIKNTTVNYQPPSSSHARHTPLSSPNGLQFSQHSPSSTSLAGSSNTGSPLKILSPFKNLFSSSKSSPKSNDNLQDVLNIKTSPKKPKNLRFKKHTRSRSYVSGQSPNLKELPNESASHSAERPGIKESFSAPYLRAPKQYSEAPPAATTASNTTTTTSTATATAATTKSPSVMPFQVHHLGGGAPRNSSRNSLGPPITLSQRPSLDSRSGLSDSAVASPSQASPPPLPPTTQCEEGFNNHQPNVSRGHSVVSENHDQDDSLDESDTASSQFSFSQDMIAGRNVSVKYYKIKPEKPFEKEPIERNPYDTQDLGYEADDISDYDFDNNGMDEEDDYEEDDDFGANHDLFEDSPKVKNSASNLAYETTDSGDDGSTQRVFGGEVAIPRQPVIRIPLTDANFSASPHTLAPFNSSYHLSISGPESFSSATSSPKKSNFEDDILESYLTRSQSNSQSDFAAAAMEPPFSDDHGSFELFELSSPMINGLTVGHNLRHRSRRANANPNKLQIHRDLANSEYLPLHSEQSNVRDLMQGRLFPSFHGSFDEKIHSLVLHKVEEFDSFFRAMSNTDTASVNVADEADSFRSLTNSNEADESVSTVIFPAGFKATTHAAVDETQEVDSVALRKDEEPSSAALNIMNLLSNAESKAGGSFQESRDNLVASETKDTTDTQTAEAEADTDIEHRNSNFDETQSANKSRKNRDSIAEMMGLLANLESDRTGTCYDAKRGSQTNKQADGNSEGDMMGLGIQTPSHSKTSPHYNTQASAADSMTYSASSDNESSESTAVNVETSLSTGIYLSRSIQRIPSSDASNPDSQFKHKPSFKRYSWFSSQESLSSKNTPNGQFLKEIDPTDDSFKPVPLDQDLLDEINLLPEDSIVLEKEQHGGKYPSSPGIEHSNSFNRKPRKMVLSTQPKSNKIETLNKTVTFYKRESSLVSAAPVESGALRNFSLRREASTRSTSSCPSVVEDAEEDEMGNTPQTNTSRPSVPVLVKLRK</sequence>
<feature type="compositionally biased region" description="Polar residues" evidence="1">
    <location>
        <begin position="161"/>
        <end position="170"/>
    </location>
</feature>
<feature type="compositionally biased region" description="Polar residues" evidence="1">
    <location>
        <begin position="66"/>
        <end position="109"/>
    </location>
</feature>
<feature type="compositionally biased region" description="Polar residues" evidence="1">
    <location>
        <begin position="808"/>
        <end position="831"/>
    </location>
</feature>
<feature type="compositionally biased region" description="Low complexity" evidence="1">
    <location>
        <begin position="832"/>
        <end position="842"/>
    </location>
</feature>
<feature type="compositionally biased region" description="Polar residues" evidence="1">
    <location>
        <begin position="1035"/>
        <end position="1044"/>
    </location>
</feature>
<feature type="compositionally biased region" description="Low complexity" evidence="1">
    <location>
        <begin position="275"/>
        <end position="284"/>
    </location>
</feature>
<feature type="compositionally biased region" description="Polar residues" evidence="1">
    <location>
        <begin position="293"/>
        <end position="309"/>
    </location>
</feature>
<feature type="compositionally biased region" description="Polar residues" evidence="1">
    <location>
        <begin position="787"/>
        <end position="796"/>
    </location>
</feature>
<protein>
    <submittedName>
        <fullName evidence="2">Uncharacterized protein</fullName>
    </submittedName>
</protein>
<gene>
    <name evidence="2" type="ORF">LODBEIA_P44430</name>
</gene>
<feature type="region of interest" description="Disordered" evidence="1">
    <location>
        <begin position="706"/>
        <end position="760"/>
    </location>
</feature>
<feature type="compositionally biased region" description="Low complexity" evidence="1">
    <location>
        <begin position="124"/>
        <end position="133"/>
    </location>
</feature>
<dbReference type="EMBL" id="OZ022409">
    <property type="protein sequence ID" value="CAK9440343.1"/>
    <property type="molecule type" value="Genomic_DNA"/>
</dbReference>
<evidence type="ECO:0000313" key="2">
    <source>
        <dbReference type="EMBL" id="CAK9440343.1"/>
    </source>
</evidence>
<feature type="compositionally biased region" description="Basic residues" evidence="1">
    <location>
        <begin position="145"/>
        <end position="160"/>
    </location>
</feature>
<reference evidence="2 3" key="1">
    <citation type="submission" date="2024-03" db="EMBL/GenBank/DDBJ databases">
        <authorList>
            <person name="Brejova B."/>
        </authorList>
    </citation>
    <scope>NUCLEOTIDE SEQUENCE [LARGE SCALE GENOMIC DNA]</scope>
    <source>
        <strain evidence="2 3">CBS 14171</strain>
    </source>
</reference>
<dbReference type="Proteomes" id="UP001497383">
    <property type="component" value="Chromosome 5"/>
</dbReference>
<organism evidence="2 3">
    <name type="scientific">Lodderomyces beijingensis</name>
    <dbReference type="NCBI Taxonomy" id="1775926"/>
    <lineage>
        <taxon>Eukaryota</taxon>
        <taxon>Fungi</taxon>
        <taxon>Dikarya</taxon>
        <taxon>Ascomycota</taxon>
        <taxon>Saccharomycotina</taxon>
        <taxon>Pichiomycetes</taxon>
        <taxon>Debaryomycetaceae</taxon>
        <taxon>Candida/Lodderomyces clade</taxon>
        <taxon>Lodderomyces</taxon>
    </lineage>
</organism>
<feature type="region of interest" description="Disordered" evidence="1">
    <location>
        <begin position="203"/>
        <end position="336"/>
    </location>
</feature>
<feature type="compositionally biased region" description="Polar residues" evidence="1">
    <location>
        <begin position="249"/>
        <end position="274"/>
    </location>
</feature>
<feature type="region of interest" description="Disordered" evidence="1">
    <location>
        <begin position="781"/>
        <end position="844"/>
    </location>
</feature>
<feature type="region of interest" description="Disordered" evidence="1">
    <location>
        <begin position="1"/>
        <end position="109"/>
    </location>
</feature>
<feature type="compositionally biased region" description="Low complexity" evidence="1">
    <location>
        <begin position="206"/>
        <end position="230"/>
    </location>
</feature>
<feature type="region of interest" description="Disordered" evidence="1">
    <location>
        <begin position="124"/>
        <end position="188"/>
    </location>
</feature>
<evidence type="ECO:0000313" key="3">
    <source>
        <dbReference type="Proteomes" id="UP001497383"/>
    </source>
</evidence>
<dbReference type="GeneID" id="92209639"/>
<evidence type="ECO:0000256" key="1">
    <source>
        <dbReference type="SAM" id="MobiDB-lite"/>
    </source>
</evidence>
<feature type="compositionally biased region" description="Polar residues" evidence="1">
    <location>
        <begin position="134"/>
        <end position="144"/>
    </location>
</feature>
<name>A0ABP0ZQM1_9ASCO</name>
<dbReference type="RefSeq" id="XP_066831381.1">
    <property type="nucleotide sequence ID" value="XM_066974665.1"/>
</dbReference>
<proteinExistence type="predicted"/>
<feature type="region of interest" description="Disordered" evidence="1">
    <location>
        <begin position="1004"/>
        <end position="1054"/>
    </location>
</feature>
<feature type="compositionally biased region" description="Low complexity" evidence="1">
    <location>
        <begin position="13"/>
        <end position="46"/>
    </location>
</feature>